<gene>
    <name evidence="1" type="ORF">FIBSPDRAFT_864933</name>
</gene>
<proteinExistence type="predicted"/>
<accession>A0A166G5R5</accession>
<reference evidence="1 2" key="1">
    <citation type="journal article" date="2016" name="Mol. Biol. Evol.">
        <title>Comparative Genomics of Early-Diverging Mushroom-Forming Fungi Provides Insights into the Origins of Lignocellulose Decay Capabilities.</title>
        <authorList>
            <person name="Nagy L.G."/>
            <person name="Riley R."/>
            <person name="Tritt A."/>
            <person name="Adam C."/>
            <person name="Daum C."/>
            <person name="Floudas D."/>
            <person name="Sun H."/>
            <person name="Yadav J.S."/>
            <person name="Pangilinan J."/>
            <person name="Larsson K.H."/>
            <person name="Matsuura K."/>
            <person name="Barry K."/>
            <person name="Labutti K."/>
            <person name="Kuo R."/>
            <person name="Ohm R.A."/>
            <person name="Bhattacharya S.S."/>
            <person name="Shirouzu T."/>
            <person name="Yoshinaga Y."/>
            <person name="Martin F.M."/>
            <person name="Grigoriev I.V."/>
            <person name="Hibbett D.S."/>
        </authorList>
    </citation>
    <scope>NUCLEOTIDE SEQUENCE [LARGE SCALE GENOMIC DNA]</scope>
    <source>
        <strain evidence="1 2">CBS 109695</strain>
    </source>
</reference>
<protein>
    <submittedName>
        <fullName evidence="1">Uncharacterized protein</fullName>
    </submittedName>
</protein>
<keyword evidence="2" id="KW-1185">Reference proteome</keyword>
<evidence type="ECO:0000313" key="1">
    <source>
        <dbReference type="EMBL" id="KZP17497.1"/>
    </source>
</evidence>
<evidence type="ECO:0000313" key="2">
    <source>
        <dbReference type="Proteomes" id="UP000076532"/>
    </source>
</evidence>
<dbReference type="EMBL" id="KV417582">
    <property type="protein sequence ID" value="KZP17497.1"/>
    <property type="molecule type" value="Genomic_DNA"/>
</dbReference>
<organism evidence="1 2">
    <name type="scientific">Athelia psychrophila</name>
    <dbReference type="NCBI Taxonomy" id="1759441"/>
    <lineage>
        <taxon>Eukaryota</taxon>
        <taxon>Fungi</taxon>
        <taxon>Dikarya</taxon>
        <taxon>Basidiomycota</taxon>
        <taxon>Agaricomycotina</taxon>
        <taxon>Agaricomycetes</taxon>
        <taxon>Agaricomycetidae</taxon>
        <taxon>Atheliales</taxon>
        <taxon>Atheliaceae</taxon>
        <taxon>Athelia</taxon>
    </lineage>
</organism>
<sequence length="90" mass="9381">MHGRLESRMQGATLATVSVQSATSGFPVAVADSQRSFAYPKAPLISAGDIGHVAEIGAIPPTANGLIGLNEEGNTTYMTLPHFASLFDLH</sequence>
<dbReference type="Proteomes" id="UP000076532">
    <property type="component" value="Unassembled WGS sequence"/>
</dbReference>
<dbReference type="AlphaFoldDB" id="A0A166G5R5"/>
<name>A0A166G5R5_9AGAM</name>